<dbReference type="EMBL" id="CP002691">
    <property type="protein sequence ID" value="AEE52169.1"/>
    <property type="molecule type" value="Genomic_DNA"/>
</dbReference>
<reference evidence="2 3" key="1">
    <citation type="journal article" date="2011" name="Stand. Genomic Sci.">
        <title>Complete genome sequence of Haliscomenobacter hydrossis type strain (O).</title>
        <authorList>
            <consortium name="US DOE Joint Genome Institute (JGI-PGF)"/>
            <person name="Daligault H."/>
            <person name="Lapidus A."/>
            <person name="Zeytun A."/>
            <person name="Nolan M."/>
            <person name="Lucas S."/>
            <person name="Del Rio T.G."/>
            <person name="Tice H."/>
            <person name="Cheng J.F."/>
            <person name="Tapia R."/>
            <person name="Han C."/>
            <person name="Goodwin L."/>
            <person name="Pitluck S."/>
            <person name="Liolios K."/>
            <person name="Pagani I."/>
            <person name="Ivanova N."/>
            <person name="Huntemann M."/>
            <person name="Mavromatis K."/>
            <person name="Mikhailova N."/>
            <person name="Pati A."/>
            <person name="Chen A."/>
            <person name="Palaniappan K."/>
            <person name="Land M."/>
            <person name="Hauser L."/>
            <person name="Brambilla E.M."/>
            <person name="Rohde M."/>
            <person name="Verbarg S."/>
            <person name="Goker M."/>
            <person name="Bristow J."/>
            <person name="Eisen J.A."/>
            <person name="Markowitz V."/>
            <person name="Hugenholtz P."/>
            <person name="Kyrpides N.C."/>
            <person name="Klenk H.P."/>
            <person name="Woyke T."/>
        </authorList>
    </citation>
    <scope>NUCLEOTIDE SEQUENCE [LARGE SCALE GENOMIC DNA]</scope>
    <source>
        <strain evidence="3">ATCC 27775 / DSM 1100 / LMG 10767 / O</strain>
    </source>
</reference>
<sequence length="350" mass="38842">MKNWKSILALCLLIWGATKLQAQDIHFSQFYMSPLNLNPAMTGVMNCNVRIAANYRNQWASVLRSNSFRTYSVSYDQRIPVGRYDYFGIGGTFWGDRAGEANFATLTGKLSGSYSKQIGGGRKKASYLVVGAEAGLAQRSLDFLNLRWGTQHDGEGGFDPTLPSQEDGFNRDNFLFADMAAGLLYFHRNGNKNVYIGGAFHHLNRANQSFDSAAEDLIFSRFTVHAGGEFPTSSGKMGILPGFIVMRQGPSFQVNAGASLRFMLDQSKDSYQAFQLGLWGRVANKLEQGYLTDAIIASTRFDFNDLSLGFSYDINVSQLKPASNSQGSFEFSLIYKICGLERRGVYCPNF</sequence>
<feature type="chain" id="PRO_5003311873" evidence="1">
    <location>
        <begin position="23"/>
        <end position="350"/>
    </location>
</feature>
<dbReference type="eggNOG" id="COG2067">
    <property type="taxonomic scope" value="Bacteria"/>
</dbReference>
<reference key="2">
    <citation type="submission" date="2011-04" db="EMBL/GenBank/DDBJ databases">
        <title>Complete sequence of chromosome of Haliscomenobacter hydrossis DSM 1100.</title>
        <authorList>
            <consortium name="US DOE Joint Genome Institute (JGI-PGF)"/>
            <person name="Lucas S."/>
            <person name="Han J."/>
            <person name="Lapidus A."/>
            <person name="Bruce D."/>
            <person name="Goodwin L."/>
            <person name="Pitluck S."/>
            <person name="Peters L."/>
            <person name="Kyrpides N."/>
            <person name="Mavromatis K."/>
            <person name="Ivanova N."/>
            <person name="Ovchinnikova G."/>
            <person name="Pagani I."/>
            <person name="Daligault H."/>
            <person name="Detter J.C."/>
            <person name="Han C."/>
            <person name="Land M."/>
            <person name="Hauser L."/>
            <person name="Markowitz V."/>
            <person name="Cheng J.-F."/>
            <person name="Hugenholtz P."/>
            <person name="Woyke T."/>
            <person name="Wu D."/>
            <person name="Verbarg S."/>
            <person name="Frueling A."/>
            <person name="Brambilla E."/>
            <person name="Klenk H.-P."/>
            <person name="Eisen J.A."/>
        </authorList>
    </citation>
    <scope>NUCLEOTIDE SEQUENCE</scope>
    <source>
        <strain>DSM 1100</strain>
    </source>
</reference>
<keyword evidence="1" id="KW-0732">Signal</keyword>
<dbReference type="STRING" id="760192.Halhy_4325"/>
<evidence type="ECO:0000313" key="2">
    <source>
        <dbReference type="EMBL" id="AEE52169.1"/>
    </source>
</evidence>
<dbReference type="RefSeq" id="WP_013766707.1">
    <property type="nucleotide sequence ID" value="NC_015510.1"/>
</dbReference>
<accession>F4KPR9</accession>
<evidence type="ECO:0000313" key="3">
    <source>
        <dbReference type="Proteomes" id="UP000008461"/>
    </source>
</evidence>
<keyword evidence="3" id="KW-1185">Reference proteome</keyword>
<proteinExistence type="predicted"/>
<dbReference type="Proteomes" id="UP000008461">
    <property type="component" value="Chromosome"/>
</dbReference>
<organism evidence="2 3">
    <name type="scientific">Haliscomenobacter hydrossis (strain ATCC 27775 / DSM 1100 / LMG 10767 / O)</name>
    <dbReference type="NCBI Taxonomy" id="760192"/>
    <lineage>
        <taxon>Bacteria</taxon>
        <taxon>Pseudomonadati</taxon>
        <taxon>Bacteroidota</taxon>
        <taxon>Saprospiria</taxon>
        <taxon>Saprospirales</taxon>
        <taxon>Haliscomenobacteraceae</taxon>
        <taxon>Haliscomenobacter</taxon>
    </lineage>
</organism>
<evidence type="ECO:0000256" key="1">
    <source>
        <dbReference type="SAM" id="SignalP"/>
    </source>
</evidence>
<feature type="signal peptide" evidence="1">
    <location>
        <begin position="1"/>
        <end position="22"/>
    </location>
</feature>
<dbReference type="KEGG" id="hhy:Halhy_4325"/>
<dbReference type="InterPro" id="IPR019861">
    <property type="entry name" value="PorP/SprF_Bacteroidetes"/>
</dbReference>
<name>F4KPR9_HALH1</name>
<dbReference type="NCBIfam" id="TIGR03519">
    <property type="entry name" value="T9SS_PorP_fam"/>
    <property type="match status" value="1"/>
</dbReference>
<dbReference type="AlphaFoldDB" id="F4KPR9"/>
<dbReference type="Pfam" id="PF11751">
    <property type="entry name" value="PorP_SprF"/>
    <property type="match status" value="1"/>
</dbReference>
<gene>
    <name evidence="2" type="ordered locus">Halhy_4325</name>
</gene>
<protein>
    <submittedName>
        <fullName evidence="2">Membrane protein</fullName>
    </submittedName>
</protein>
<dbReference type="OrthoDB" id="1186563at2"/>
<dbReference type="HOGENOM" id="CLU_068235_1_0_10"/>